<gene>
    <name evidence="2" type="ORF">PIB30_075223</name>
</gene>
<organism evidence="2 3">
    <name type="scientific">Stylosanthes scabra</name>
    <dbReference type="NCBI Taxonomy" id="79078"/>
    <lineage>
        <taxon>Eukaryota</taxon>
        <taxon>Viridiplantae</taxon>
        <taxon>Streptophyta</taxon>
        <taxon>Embryophyta</taxon>
        <taxon>Tracheophyta</taxon>
        <taxon>Spermatophyta</taxon>
        <taxon>Magnoliopsida</taxon>
        <taxon>eudicotyledons</taxon>
        <taxon>Gunneridae</taxon>
        <taxon>Pentapetalae</taxon>
        <taxon>rosids</taxon>
        <taxon>fabids</taxon>
        <taxon>Fabales</taxon>
        <taxon>Fabaceae</taxon>
        <taxon>Papilionoideae</taxon>
        <taxon>50 kb inversion clade</taxon>
        <taxon>dalbergioids sensu lato</taxon>
        <taxon>Dalbergieae</taxon>
        <taxon>Pterocarpus clade</taxon>
        <taxon>Stylosanthes</taxon>
    </lineage>
</organism>
<dbReference type="Proteomes" id="UP001341840">
    <property type="component" value="Unassembled WGS sequence"/>
</dbReference>
<evidence type="ECO:0000313" key="3">
    <source>
        <dbReference type="Proteomes" id="UP001341840"/>
    </source>
</evidence>
<feature type="region of interest" description="Disordered" evidence="1">
    <location>
        <begin position="102"/>
        <end position="162"/>
    </location>
</feature>
<accession>A0ABU6YNT8</accession>
<feature type="region of interest" description="Disordered" evidence="1">
    <location>
        <begin position="23"/>
        <end position="42"/>
    </location>
</feature>
<sequence>MYLVFAHHHKCQTLLHELIENERKESSTNTTEKSFCQIGSTQSPDITNTATSIITPSMSQPAVKKPIFIDLTKDSESEGRFKEENPERKLANTLRKMIGLRELDSDDSDLGFPSSTLSSSEEDDVLGNDPGFWDYDDLDDWGAAEPDASSEASCTSHPPPNH</sequence>
<reference evidence="2 3" key="1">
    <citation type="journal article" date="2023" name="Plants (Basel)">
        <title>Bridging the Gap: Combining Genomics and Transcriptomics Approaches to Understand Stylosanthes scabra, an Orphan Legume from the Brazilian Caatinga.</title>
        <authorList>
            <person name="Ferreira-Neto J.R.C."/>
            <person name="da Silva M.D."/>
            <person name="Binneck E."/>
            <person name="de Melo N.F."/>
            <person name="da Silva R.H."/>
            <person name="de Melo A.L.T.M."/>
            <person name="Pandolfi V."/>
            <person name="Bustamante F.O."/>
            <person name="Brasileiro-Vidal A.C."/>
            <person name="Benko-Iseppon A.M."/>
        </authorList>
    </citation>
    <scope>NUCLEOTIDE SEQUENCE [LARGE SCALE GENOMIC DNA]</scope>
    <source>
        <tissue evidence="2">Leaves</tissue>
    </source>
</reference>
<dbReference type="EMBL" id="JASCZI010242609">
    <property type="protein sequence ID" value="MED6211590.1"/>
    <property type="molecule type" value="Genomic_DNA"/>
</dbReference>
<feature type="compositionally biased region" description="Polar residues" evidence="1">
    <location>
        <begin position="27"/>
        <end position="42"/>
    </location>
</feature>
<keyword evidence="3" id="KW-1185">Reference proteome</keyword>
<name>A0ABU6YNT8_9FABA</name>
<protein>
    <submittedName>
        <fullName evidence="2">Uncharacterized protein</fullName>
    </submittedName>
</protein>
<proteinExistence type="predicted"/>
<comment type="caution">
    <text evidence="2">The sequence shown here is derived from an EMBL/GenBank/DDBJ whole genome shotgun (WGS) entry which is preliminary data.</text>
</comment>
<evidence type="ECO:0000313" key="2">
    <source>
        <dbReference type="EMBL" id="MED6211590.1"/>
    </source>
</evidence>
<evidence type="ECO:0000256" key="1">
    <source>
        <dbReference type="SAM" id="MobiDB-lite"/>
    </source>
</evidence>